<evidence type="ECO:0000313" key="12">
    <source>
        <dbReference type="Proteomes" id="UP000050761"/>
    </source>
</evidence>
<dbReference type="Pfam" id="PF01762">
    <property type="entry name" value="Galactosyl_T"/>
    <property type="match status" value="1"/>
</dbReference>
<keyword evidence="6" id="KW-0735">Signal-anchor</keyword>
<comment type="similarity">
    <text evidence="2 10">Belongs to the glycosyltransferase 31 family.</text>
</comment>
<evidence type="ECO:0000256" key="1">
    <source>
        <dbReference type="ARBA" id="ARBA00004323"/>
    </source>
</evidence>
<dbReference type="WBParaSite" id="HPBE_0001746001-mRNA-1">
    <property type="protein sequence ID" value="HPBE_0001746001-mRNA-1"/>
    <property type="gene ID" value="HPBE_0001746001"/>
</dbReference>
<dbReference type="GO" id="GO:0016758">
    <property type="term" value="F:hexosyltransferase activity"/>
    <property type="evidence" value="ECO:0007669"/>
    <property type="project" value="InterPro"/>
</dbReference>
<evidence type="ECO:0000313" key="13">
    <source>
        <dbReference type="WBParaSite" id="HPBE_0001746001-mRNA-1"/>
    </source>
</evidence>
<dbReference type="InterPro" id="IPR002659">
    <property type="entry name" value="Glyco_trans_31"/>
</dbReference>
<accession>A0A183G6V8</accession>
<reference evidence="11 12" key="1">
    <citation type="submission" date="2018-11" db="EMBL/GenBank/DDBJ databases">
        <authorList>
            <consortium name="Pathogen Informatics"/>
        </authorList>
    </citation>
    <scope>NUCLEOTIDE SEQUENCE [LARGE SCALE GENOMIC DNA]</scope>
</reference>
<keyword evidence="8 10" id="KW-0333">Golgi apparatus</keyword>
<organism evidence="12 13">
    <name type="scientific">Heligmosomoides polygyrus</name>
    <name type="common">Parasitic roundworm</name>
    <dbReference type="NCBI Taxonomy" id="6339"/>
    <lineage>
        <taxon>Eukaryota</taxon>
        <taxon>Metazoa</taxon>
        <taxon>Ecdysozoa</taxon>
        <taxon>Nematoda</taxon>
        <taxon>Chromadorea</taxon>
        <taxon>Rhabditida</taxon>
        <taxon>Rhabditina</taxon>
        <taxon>Rhabditomorpha</taxon>
        <taxon>Strongyloidea</taxon>
        <taxon>Heligmosomidae</taxon>
        <taxon>Heligmosomoides</taxon>
    </lineage>
</organism>
<keyword evidence="5" id="KW-0812">Transmembrane</keyword>
<dbReference type="Proteomes" id="UP000050761">
    <property type="component" value="Unassembled WGS sequence"/>
</dbReference>
<dbReference type="EMBL" id="UZAH01030029">
    <property type="protein sequence ID" value="VDP08934.1"/>
    <property type="molecule type" value="Genomic_DNA"/>
</dbReference>
<evidence type="ECO:0000256" key="9">
    <source>
        <dbReference type="ARBA" id="ARBA00023136"/>
    </source>
</evidence>
<sequence length="224" mass="25876">MEIVAAVAAHLDDPFLVGRTTTRYKKAYPSVCYTYAAQAWVQLLASCPHTPQFVVKLDDDVMVDRLGVEYLIDRYSTSRQVLGCRVLTHGSVVRNPESKWYLSPQEYSGTDLGTYCQGMAYVFSGDQLRHMRESIPRVQFLWMDDWYVTRGLLSGTNTTLLDLSDHYCSTNSEEDLDLWMSRRETLRNPQRTIFAHFRPAANFTLKRSIEKWKEITALNNRCII</sequence>
<dbReference type="PANTHER" id="PTHR11214:SF364">
    <property type="entry name" value="HEXOSYLTRANSFERASE"/>
    <property type="match status" value="1"/>
</dbReference>
<dbReference type="PANTHER" id="PTHR11214">
    <property type="entry name" value="BETA-1,3-N-ACETYLGLUCOSAMINYLTRANSFERASE"/>
    <property type="match status" value="1"/>
</dbReference>
<keyword evidence="4" id="KW-0808">Transferase</keyword>
<evidence type="ECO:0000256" key="6">
    <source>
        <dbReference type="ARBA" id="ARBA00022968"/>
    </source>
</evidence>
<evidence type="ECO:0000256" key="2">
    <source>
        <dbReference type="ARBA" id="ARBA00008661"/>
    </source>
</evidence>
<evidence type="ECO:0000256" key="10">
    <source>
        <dbReference type="RuleBase" id="RU363063"/>
    </source>
</evidence>
<comment type="subcellular location">
    <subcellularLocation>
        <location evidence="1 10">Golgi apparatus membrane</location>
        <topology evidence="1 10">Single-pass type II membrane protein</topology>
    </subcellularLocation>
</comment>
<dbReference type="OrthoDB" id="6381420at2759"/>
<keyword evidence="9" id="KW-0472">Membrane</keyword>
<reference evidence="13" key="2">
    <citation type="submission" date="2019-09" db="UniProtKB">
        <authorList>
            <consortium name="WormBaseParasite"/>
        </authorList>
    </citation>
    <scope>IDENTIFICATION</scope>
</reference>
<keyword evidence="3 10" id="KW-0328">Glycosyltransferase</keyword>
<dbReference type="GO" id="GO:0000139">
    <property type="term" value="C:Golgi membrane"/>
    <property type="evidence" value="ECO:0007669"/>
    <property type="project" value="UniProtKB-SubCell"/>
</dbReference>
<protein>
    <recommendedName>
        <fullName evidence="10">Hexosyltransferase</fullName>
        <ecNumber evidence="10">2.4.1.-</ecNumber>
    </recommendedName>
</protein>
<proteinExistence type="inferred from homology"/>
<evidence type="ECO:0000256" key="3">
    <source>
        <dbReference type="ARBA" id="ARBA00022676"/>
    </source>
</evidence>
<evidence type="ECO:0000256" key="8">
    <source>
        <dbReference type="ARBA" id="ARBA00023034"/>
    </source>
</evidence>
<gene>
    <name evidence="11" type="ORF">HPBE_LOCUS17459</name>
</gene>
<evidence type="ECO:0000256" key="7">
    <source>
        <dbReference type="ARBA" id="ARBA00022989"/>
    </source>
</evidence>
<dbReference type="AlphaFoldDB" id="A0A183G6V8"/>
<keyword evidence="7" id="KW-1133">Transmembrane helix</keyword>
<dbReference type="EC" id="2.4.1.-" evidence="10"/>
<evidence type="ECO:0000313" key="11">
    <source>
        <dbReference type="EMBL" id="VDP08934.1"/>
    </source>
</evidence>
<accession>A0A3P8BT10</accession>
<evidence type="ECO:0000256" key="4">
    <source>
        <dbReference type="ARBA" id="ARBA00022679"/>
    </source>
</evidence>
<name>A0A183G6V8_HELPZ</name>
<dbReference type="GO" id="GO:0006493">
    <property type="term" value="P:protein O-linked glycosylation"/>
    <property type="evidence" value="ECO:0007669"/>
    <property type="project" value="TreeGrafter"/>
</dbReference>
<keyword evidence="12" id="KW-1185">Reference proteome</keyword>
<evidence type="ECO:0000256" key="5">
    <source>
        <dbReference type="ARBA" id="ARBA00022692"/>
    </source>
</evidence>